<accession>A0A2T0LXP8</accession>
<evidence type="ECO:0000313" key="2">
    <source>
        <dbReference type="EMBL" id="PRX48801.1"/>
    </source>
</evidence>
<protein>
    <submittedName>
        <fullName evidence="2">Uncharacterized protein</fullName>
    </submittedName>
</protein>
<evidence type="ECO:0000256" key="1">
    <source>
        <dbReference type="SAM" id="MobiDB-lite"/>
    </source>
</evidence>
<dbReference type="EMBL" id="PVNG01000040">
    <property type="protein sequence ID" value="PRX48801.1"/>
    <property type="molecule type" value="Genomic_DNA"/>
</dbReference>
<keyword evidence="3" id="KW-1185">Reference proteome</keyword>
<feature type="region of interest" description="Disordered" evidence="1">
    <location>
        <begin position="121"/>
        <end position="144"/>
    </location>
</feature>
<sequence>MEAVAEQRETGSAVHLAHDAFGLGVHSFGAAVVEGQRDGVAGGVAVLVEATGESVQVRQVGGAGAGDPGVETVGVVFMRPQEAGETADEPGQVGHLGAGGGEGVQQAPVLILEVIGVGEQEPGSAARRDGQPVGFDSRPWVMSR</sequence>
<dbReference type="AlphaFoldDB" id="A0A2T0LXP8"/>
<comment type="caution">
    <text evidence="2">The sequence shown here is derived from an EMBL/GenBank/DDBJ whole genome shotgun (WGS) entry which is preliminary data.</text>
</comment>
<organism evidence="2 3">
    <name type="scientific">Nonomuraea fuscirosea</name>
    <dbReference type="NCBI Taxonomy" id="1291556"/>
    <lineage>
        <taxon>Bacteria</taxon>
        <taxon>Bacillati</taxon>
        <taxon>Actinomycetota</taxon>
        <taxon>Actinomycetes</taxon>
        <taxon>Streptosporangiales</taxon>
        <taxon>Streptosporangiaceae</taxon>
        <taxon>Nonomuraea</taxon>
    </lineage>
</organism>
<dbReference type="Proteomes" id="UP000238312">
    <property type="component" value="Unassembled WGS sequence"/>
</dbReference>
<gene>
    <name evidence="2" type="ORF">B0I32_14046</name>
</gene>
<name>A0A2T0LXP8_9ACTN</name>
<evidence type="ECO:0000313" key="3">
    <source>
        <dbReference type="Proteomes" id="UP000238312"/>
    </source>
</evidence>
<proteinExistence type="predicted"/>
<reference evidence="2 3" key="1">
    <citation type="submission" date="2018-03" db="EMBL/GenBank/DDBJ databases">
        <title>Genomic Encyclopedia of Type Strains, Phase III (KMG-III): the genomes of soil and plant-associated and newly described type strains.</title>
        <authorList>
            <person name="Whitman W."/>
        </authorList>
    </citation>
    <scope>NUCLEOTIDE SEQUENCE [LARGE SCALE GENOMIC DNA]</scope>
    <source>
        <strain evidence="2 3">CGMCC 4.7104</strain>
    </source>
</reference>